<comment type="caution">
    <text evidence="3">The sequence shown here is derived from an EMBL/GenBank/DDBJ whole genome shotgun (WGS) entry which is preliminary data.</text>
</comment>
<keyword evidence="4" id="KW-1185">Reference proteome</keyword>
<proteinExistence type="predicted"/>
<organism evidence="3 4">
    <name type="scientific">Mycoplasma todarodis</name>
    <dbReference type="NCBI Taxonomy" id="1937191"/>
    <lineage>
        <taxon>Bacteria</taxon>
        <taxon>Bacillati</taxon>
        <taxon>Mycoplasmatota</taxon>
        <taxon>Mollicutes</taxon>
        <taxon>Mycoplasmataceae</taxon>
        <taxon>Mycoplasma</taxon>
    </lineage>
</organism>
<protein>
    <submittedName>
        <fullName evidence="3">Uncharacterized protein</fullName>
    </submittedName>
</protein>
<reference evidence="3 4" key="1">
    <citation type="submission" date="2018-02" db="EMBL/GenBank/DDBJ databases">
        <title>Mycoplasma marinum and Mycoplasma todarodis sp. nov., moderately halophilic and psychrotolerant mycoplasmas isolated from cephalopods.</title>
        <authorList>
            <person name="Viver T."/>
        </authorList>
    </citation>
    <scope>NUCLEOTIDE SEQUENCE [LARGE SCALE GENOMIC DNA]</scope>
    <source>
        <strain evidence="3 4">5H</strain>
    </source>
</reference>
<accession>A0A4R0XRY3</accession>
<sequence>MIFVILAIIFGLGWFAAWITVWVKGTQSQNNVMVILGGLFTLGFIGLVIALIQTSGWNNNNVNAELYAQKLELERQRKELEEQKKSQDKE</sequence>
<feature type="coiled-coil region" evidence="1">
    <location>
        <begin position="59"/>
        <end position="90"/>
    </location>
</feature>
<evidence type="ECO:0000256" key="2">
    <source>
        <dbReference type="SAM" id="Phobius"/>
    </source>
</evidence>
<dbReference type="EMBL" id="PSZP01000046">
    <property type="protein sequence ID" value="TCG10437.1"/>
    <property type="molecule type" value="Genomic_DNA"/>
</dbReference>
<dbReference type="AlphaFoldDB" id="A0A4R0XRY3"/>
<evidence type="ECO:0000313" key="4">
    <source>
        <dbReference type="Proteomes" id="UP000291072"/>
    </source>
</evidence>
<keyword evidence="2" id="KW-0812">Transmembrane</keyword>
<keyword evidence="2" id="KW-0472">Membrane</keyword>
<name>A0A4R0XRY3_9MOLU</name>
<evidence type="ECO:0000256" key="1">
    <source>
        <dbReference type="SAM" id="Coils"/>
    </source>
</evidence>
<gene>
    <name evidence="3" type="ORF">C4B25_04270</name>
</gene>
<keyword evidence="1" id="KW-0175">Coiled coil</keyword>
<feature type="transmembrane region" description="Helical" evidence="2">
    <location>
        <begin position="33"/>
        <end position="52"/>
    </location>
</feature>
<evidence type="ECO:0000313" key="3">
    <source>
        <dbReference type="EMBL" id="TCG10437.1"/>
    </source>
</evidence>
<keyword evidence="2" id="KW-1133">Transmembrane helix</keyword>
<dbReference type="Proteomes" id="UP000291072">
    <property type="component" value="Unassembled WGS sequence"/>
</dbReference>
<dbReference type="RefSeq" id="WP_131613856.1">
    <property type="nucleotide sequence ID" value="NZ_PSZP01000046.1"/>
</dbReference>